<dbReference type="PANTHER" id="PTHR23130:SF192">
    <property type="entry name" value="OS09G0501100 PROTEIN"/>
    <property type="match status" value="1"/>
</dbReference>
<dbReference type="Gramene" id="KQJ90883">
    <property type="protein sequence ID" value="KQJ90883"/>
    <property type="gene ID" value="BRADI_4g34330v3"/>
</dbReference>
<dbReference type="FunCoup" id="I1IRH6">
    <property type="interactions" value="1184"/>
</dbReference>
<reference evidence="9" key="3">
    <citation type="submission" date="2018-08" db="UniProtKB">
        <authorList>
            <consortium name="EnsemblPlants"/>
        </authorList>
    </citation>
    <scope>IDENTIFICATION</scope>
    <source>
        <strain evidence="9">cv. Bd21</strain>
    </source>
</reference>
<feature type="compositionally biased region" description="Low complexity" evidence="5">
    <location>
        <begin position="219"/>
        <end position="231"/>
    </location>
</feature>
<evidence type="ECO:0000256" key="5">
    <source>
        <dbReference type="SAM" id="MobiDB-lite"/>
    </source>
</evidence>
<dbReference type="EMBL" id="CM000883">
    <property type="protein sequence ID" value="KQJ90883.1"/>
    <property type="molecule type" value="Genomic_DNA"/>
</dbReference>
<dbReference type="Proteomes" id="UP000008810">
    <property type="component" value="Chromosome 4"/>
</dbReference>
<protein>
    <recommendedName>
        <fullName evidence="7">DOMON domain-containing protein</fullName>
    </recommendedName>
</protein>
<evidence type="ECO:0000313" key="10">
    <source>
        <dbReference type="Proteomes" id="UP000008810"/>
    </source>
</evidence>
<evidence type="ECO:0000259" key="7">
    <source>
        <dbReference type="PROSITE" id="PS50836"/>
    </source>
</evidence>
<evidence type="ECO:0000256" key="2">
    <source>
        <dbReference type="ARBA" id="ARBA00022448"/>
    </source>
</evidence>
<dbReference type="InterPro" id="IPR045265">
    <property type="entry name" value="AIR12_DOMON"/>
</dbReference>
<proteinExistence type="predicted"/>
<dbReference type="EnsemblPlants" id="KQJ90883">
    <property type="protein sequence ID" value="KQJ90883"/>
    <property type="gene ID" value="BRADI_4g34330v3"/>
</dbReference>
<feature type="signal peptide" evidence="6">
    <location>
        <begin position="1"/>
        <end position="29"/>
    </location>
</feature>
<evidence type="ECO:0000256" key="6">
    <source>
        <dbReference type="SAM" id="SignalP"/>
    </source>
</evidence>
<dbReference type="PROSITE" id="PS50836">
    <property type="entry name" value="DOMON"/>
    <property type="match status" value="1"/>
</dbReference>
<evidence type="ECO:0000313" key="9">
    <source>
        <dbReference type="EnsemblPlants" id="KQJ90883"/>
    </source>
</evidence>
<keyword evidence="4" id="KW-0472">Membrane</keyword>
<keyword evidence="3 6" id="KW-0732">Signal</keyword>
<feature type="region of interest" description="Disordered" evidence="5">
    <location>
        <begin position="219"/>
        <end position="252"/>
    </location>
</feature>
<dbReference type="Pfam" id="PF04526">
    <property type="entry name" value="DUF568"/>
    <property type="match status" value="1"/>
</dbReference>
<gene>
    <name evidence="8" type="ORF">BRADI_4g34330v3</name>
</gene>
<reference evidence="8" key="2">
    <citation type="submission" date="2017-06" db="EMBL/GenBank/DDBJ databases">
        <title>WGS assembly of Brachypodium distachyon.</title>
        <authorList>
            <consortium name="The International Brachypodium Initiative"/>
            <person name="Lucas S."/>
            <person name="Harmon-Smith M."/>
            <person name="Lail K."/>
            <person name="Tice H."/>
            <person name="Grimwood J."/>
            <person name="Bruce D."/>
            <person name="Barry K."/>
            <person name="Shu S."/>
            <person name="Lindquist E."/>
            <person name="Wang M."/>
            <person name="Pitluck S."/>
            <person name="Vogel J.P."/>
            <person name="Garvin D.F."/>
            <person name="Mockler T.C."/>
            <person name="Schmutz J."/>
            <person name="Rokhsar D."/>
            <person name="Bevan M.W."/>
        </authorList>
    </citation>
    <scope>NUCLEOTIDE SEQUENCE</scope>
    <source>
        <strain evidence="8">Bd21</strain>
    </source>
</reference>
<organism evidence="9">
    <name type="scientific">Brachypodium distachyon</name>
    <name type="common">Purple false brome</name>
    <name type="synonym">Trachynia distachya</name>
    <dbReference type="NCBI Taxonomy" id="15368"/>
    <lineage>
        <taxon>Eukaryota</taxon>
        <taxon>Viridiplantae</taxon>
        <taxon>Streptophyta</taxon>
        <taxon>Embryophyta</taxon>
        <taxon>Tracheophyta</taxon>
        <taxon>Spermatophyta</taxon>
        <taxon>Magnoliopsida</taxon>
        <taxon>Liliopsida</taxon>
        <taxon>Poales</taxon>
        <taxon>Poaceae</taxon>
        <taxon>BOP clade</taxon>
        <taxon>Pooideae</taxon>
        <taxon>Stipodae</taxon>
        <taxon>Brachypodieae</taxon>
        <taxon>Brachypodium</taxon>
    </lineage>
</organism>
<feature type="compositionally biased region" description="Low complexity" evidence="5">
    <location>
        <begin position="240"/>
        <end position="252"/>
    </location>
</feature>
<dbReference type="GO" id="GO:0016020">
    <property type="term" value="C:membrane"/>
    <property type="evidence" value="ECO:0007669"/>
    <property type="project" value="UniProtKB-SubCell"/>
</dbReference>
<comment type="subcellular location">
    <subcellularLocation>
        <location evidence="1">Membrane</location>
    </subcellularLocation>
</comment>
<dbReference type="PANTHER" id="PTHR23130">
    <property type="entry name" value="CYTOCHROME B561 AND DOMON DOMAIN-CONTAINING PROTEIN"/>
    <property type="match status" value="1"/>
</dbReference>
<feature type="chain" id="PRO_5014095493" description="DOMON domain-containing protein" evidence="6">
    <location>
        <begin position="30"/>
        <end position="277"/>
    </location>
</feature>
<dbReference type="AlphaFoldDB" id="I1IRH6"/>
<dbReference type="STRING" id="15368.I1IRH6"/>
<dbReference type="HOGENOM" id="CLU_036675_2_0_1"/>
<dbReference type="CDD" id="cd09629">
    <property type="entry name" value="DOMON_CIL1_like"/>
    <property type="match status" value="1"/>
</dbReference>
<evidence type="ECO:0000256" key="3">
    <source>
        <dbReference type="ARBA" id="ARBA00022729"/>
    </source>
</evidence>
<dbReference type="OMA" id="HANNQAN"/>
<dbReference type="InParanoid" id="I1IRH6"/>
<dbReference type="OrthoDB" id="2419613at2759"/>
<evidence type="ECO:0000313" key="8">
    <source>
        <dbReference type="EMBL" id="KQJ90883.1"/>
    </source>
</evidence>
<keyword evidence="2" id="KW-0813">Transport</keyword>
<reference evidence="8 9" key="1">
    <citation type="journal article" date="2010" name="Nature">
        <title>Genome sequencing and analysis of the model grass Brachypodium distachyon.</title>
        <authorList>
            <consortium name="International Brachypodium Initiative"/>
        </authorList>
    </citation>
    <scope>NUCLEOTIDE SEQUENCE [LARGE SCALE GENOMIC DNA]</scope>
    <source>
        <strain evidence="8 9">Bd21</strain>
    </source>
</reference>
<accession>I1IRH6</accession>
<dbReference type="InterPro" id="IPR005018">
    <property type="entry name" value="DOMON_domain"/>
</dbReference>
<keyword evidence="10" id="KW-1185">Reference proteome</keyword>
<feature type="domain" description="DOMON" evidence="7">
    <location>
        <begin position="60"/>
        <end position="182"/>
    </location>
</feature>
<sequence length="277" mass="26963">MASATTTHHRGSHAILRLAAFLLLASASATVLAAGSSSACESEKFPAGRSYATCADLGALGATLHWTYDASTSSLSVAFSAKPPPGSAAGAGWVAWGVNTAGDGMKGAQSLVAFKSSGSSAYAVNTYNLTGYRPLGAASTPIDFKATGLAADASGADGKVRMYGVLQLPKGTEAVNHIWQVGAAVNNGAPAKHAFAKENLEAKGRLLLAGAGAPEAAPAPAAGGEAVEAAGSNGNVGTGKASPAPSGGKSSSSATACSTLAAAVSMLLALGGFLAIV</sequence>
<name>I1IRH6_BRADI</name>
<evidence type="ECO:0000256" key="4">
    <source>
        <dbReference type="ARBA" id="ARBA00023136"/>
    </source>
</evidence>
<evidence type="ECO:0000256" key="1">
    <source>
        <dbReference type="ARBA" id="ARBA00004370"/>
    </source>
</evidence>
<dbReference type="eggNOG" id="KOG4293">
    <property type="taxonomic scope" value="Eukaryota"/>
</dbReference>